<accession>A0A8H6HXR7</accession>
<comment type="caution">
    <text evidence="1">The sequence shown here is derived from an EMBL/GenBank/DDBJ whole genome shotgun (WGS) entry which is preliminary data.</text>
</comment>
<name>A0A8H6HXR7_9AGAR</name>
<sequence>MPVTTRHRELRTFNICDEPTATNLRNTTVTLLRRSYPDNLHKFIQIINTLITFGFDCGPESSRTVALAVSDIMNELANDPGPLFKEFQLTFTDLLHGKISCPAESKLHDFQNVAIFLADLYAVGKGLVDQKLLDSTIQVLLNPQPGEFLCSIGVLESFLWRAMSHMGEHFTNPGFYMELRSRVLSMEKELGIRNSVNVAHICESLEALHSDANRKLSLQGAVENGFGSVQQNLSRMTQMVVREVHKPVGYLDGWARHWSNWCSSSWAPNPY</sequence>
<proteinExistence type="predicted"/>
<dbReference type="AlphaFoldDB" id="A0A8H6HXR7"/>
<keyword evidence="2" id="KW-1185">Reference proteome</keyword>
<evidence type="ECO:0000313" key="2">
    <source>
        <dbReference type="Proteomes" id="UP000521943"/>
    </source>
</evidence>
<dbReference type="EMBL" id="JACGCI010000038">
    <property type="protein sequence ID" value="KAF6753721.1"/>
    <property type="molecule type" value="Genomic_DNA"/>
</dbReference>
<reference evidence="1 2" key="1">
    <citation type="submission" date="2020-07" db="EMBL/GenBank/DDBJ databases">
        <title>Comparative genomics of pyrophilous fungi reveals a link between fire events and developmental genes.</title>
        <authorList>
            <consortium name="DOE Joint Genome Institute"/>
            <person name="Steindorff A.S."/>
            <person name="Carver A."/>
            <person name="Calhoun S."/>
            <person name="Stillman K."/>
            <person name="Liu H."/>
            <person name="Lipzen A."/>
            <person name="Pangilinan J."/>
            <person name="Labutti K."/>
            <person name="Bruns T.D."/>
            <person name="Grigoriev I.V."/>
        </authorList>
    </citation>
    <scope>NUCLEOTIDE SEQUENCE [LARGE SCALE GENOMIC DNA]</scope>
    <source>
        <strain evidence="1 2">CBS 144469</strain>
    </source>
</reference>
<organism evidence="1 2">
    <name type="scientific">Ephemerocybe angulata</name>
    <dbReference type="NCBI Taxonomy" id="980116"/>
    <lineage>
        <taxon>Eukaryota</taxon>
        <taxon>Fungi</taxon>
        <taxon>Dikarya</taxon>
        <taxon>Basidiomycota</taxon>
        <taxon>Agaricomycotina</taxon>
        <taxon>Agaricomycetes</taxon>
        <taxon>Agaricomycetidae</taxon>
        <taxon>Agaricales</taxon>
        <taxon>Agaricineae</taxon>
        <taxon>Psathyrellaceae</taxon>
        <taxon>Ephemerocybe</taxon>
    </lineage>
</organism>
<evidence type="ECO:0000313" key="1">
    <source>
        <dbReference type="EMBL" id="KAF6753721.1"/>
    </source>
</evidence>
<gene>
    <name evidence="1" type="ORF">DFP72DRAFT_848983</name>
</gene>
<protein>
    <submittedName>
        <fullName evidence="1">Uncharacterized protein</fullName>
    </submittedName>
</protein>
<dbReference type="Proteomes" id="UP000521943">
    <property type="component" value="Unassembled WGS sequence"/>
</dbReference>